<evidence type="ECO:0000313" key="2">
    <source>
        <dbReference type="Proteomes" id="UP001347796"/>
    </source>
</evidence>
<evidence type="ECO:0000313" key="1">
    <source>
        <dbReference type="EMBL" id="KAK6175598.1"/>
    </source>
</evidence>
<dbReference type="AlphaFoldDB" id="A0AAN8JKF7"/>
<sequence>MTLPIDITLIPKESLHADAKSYITNLLDNLKVTKEIAKVNIEKSQQSSKERYDKAAKEPKFAIGDMVLLYNPAVPKGKASKLTIKYKGPYTIIGMGPNHTYQLSDSETQVKHKSLVNHNRLKSYNIRLPIEEPDVTIIPNQVDNADNSIAEESQVDEQLPVRVNDEYQTEKTDNENTVETDRAYNFIRILRKRKYSDKVQYQILWDDKSKTWEPEENIDEIHRTNFDNNYKPNGLRRHKKKKYFTKN</sequence>
<name>A0AAN8JKF7_PATCE</name>
<dbReference type="Proteomes" id="UP001347796">
    <property type="component" value="Unassembled WGS sequence"/>
</dbReference>
<gene>
    <name evidence="1" type="ORF">SNE40_014025</name>
</gene>
<comment type="caution">
    <text evidence="1">The sequence shown here is derived from an EMBL/GenBank/DDBJ whole genome shotgun (WGS) entry which is preliminary data.</text>
</comment>
<proteinExistence type="predicted"/>
<keyword evidence="2" id="KW-1185">Reference proteome</keyword>
<dbReference type="CDD" id="cd00024">
    <property type="entry name" value="CD_CSD"/>
    <property type="match status" value="1"/>
</dbReference>
<dbReference type="InterPro" id="IPR016197">
    <property type="entry name" value="Chromo-like_dom_sf"/>
</dbReference>
<dbReference type="Gene3D" id="2.40.50.40">
    <property type="match status" value="1"/>
</dbReference>
<organism evidence="1 2">
    <name type="scientific">Patella caerulea</name>
    <name type="common">Rayed Mediterranean limpet</name>
    <dbReference type="NCBI Taxonomy" id="87958"/>
    <lineage>
        <taxon>Eukaryota</taxon>
        <taxon>Metazoa</taxon>
        <taxon>Spiralia</taxon>
        <taxon>Lophotrochozoa</taxon>
        <taxon>Mollusca</taxon>
        <taxon>Gastropoda</taxon>
        <taxon>Patellogastropoda</taxon>
        <taxon>Patelloidea</taxon>
        <taxon>Patellidae</taxon>
        <taxon>Patella</taxon>
    </lineage>
</organism>
<dbReference type="EMBL" id="JAZGQO010000010">
    <property type="protein sequence ID" value="KAK6175598.1"/>
    <property type="molecule type" value="Genomic_DNA"/>
</dbReference>
<evidence type="ECO:0008006" key="3">
    <source>
        <dbReference type="Google" id="ProtNLM"/>
    </source>
</evidence>
<protein>
    <recommendedName>
        <fullName evidence="3">Chromo domain-containing protein</fullName>
    </recommendedName>
</protein>
<accession>A0AAN8JKF7</accession>
<dbReference type="SUPFAM" id="SSF54160">
    <property type="entry name" value="Chromo domain-like"/>
    <property type="match status" value="1"/>
</dbReference>
<reference evidence="1 2" key="1">
    <citation type="submission" date="2024-01" db="EMBL/GenBank/DDBJ databases">
        <title>The genome of the rayed Mediterranean limpet Patella caerulea (Linnaeus, 1758).</title>
        <authorList>
            <person name="Anh-Thu Weber A."/>
            <person name="Halstead-Nussloch G."/>
        </authorList>
    </citation>
    <scope>NUCLEOTIDE SEQUENCE [LARGE SCALE GENOMIC DNA]</scope>
    <source>
        <strain evidence="1">AATW-2023a</strain>
        <tissue evidence="1">Whole specimen</tissue>
    </source>
</reference>